<dbReference type="InterPro" id="IPR000372">
    <property type="entry name" value="LRRNT"/>
</dbReference>
<proteinExistence type="predicted"/>
<keyword evidence="2 4" id="KW-0732">Signal</keyword>
<keyword evidence="7" id="KW-1185">Reference proteome</keyword>
<dbReference type="GeneID" id="36396213"/>
<dbReference type="OrthoDB" id="676979at2759"/>
<organism evidence="6 7">
    <name type="scientific">Plasmopara halstedii</name>
    <name type="common">Downy mildew of sunflower</name>
    <dbReference type="NCBI Taxonomy" id="4781"/>
    <lineage>
        <taxon>Eukaryota</taxon>
        <taxon>Sar</taxon>
        <taxon>Stramenopiles</taxon>
        <taxon>Oomycota</taxon>
        <taxon>Peronosporomycetes</taxon>
        <taxon>Peronosporales</taxon>
        <taxon>Peronosporaceae</taxon>
        <taxon>Plasmopara</taxon>
    </lineage>
</organism>
<keyword evidence="3" id="KW-0677">Repeat</keyword>
<evidence type="ECO:0000256" key="1">
    <source>
        <dbReference type="ARBA" id="ARBA00022614"/>
    </source>
</evidence>
<dbReference type="AlphaFoldDB" id="A0A0P1ASF6"/>
<feature type="chain" id="PRO_5006058879" evidence="4">
    <location>
        <begin position="21"/>
        <end position="166"/>
    </location>
</feature>
<sequence length="166" mass="18889">MWWYDLLAIFSLQAIALLDACPTKCQCIGQARVSVYCDFRGLEEVPSNIPVATTYLDFSGNKFTKVVPEMFLGHANDSDGVFFAQKVPLEQLEVIRLDLNPLDTVSEHALDTTPSLEFIYLPFDIKIQRQAFVQMKTDKLTFDGYNRVVHHPLENPHFVAFSRDAT</sequence>
<dbReference type="Proteomes" id="UP000054928">
    <property type="component" value="Unassembled WGS sequence"/>
</dbReference>
<dbReference type="GO" id="GO:0005886">
    <property type="term" value="C:plasma membrane"/>
    <property type="evidence" value="ECO:0007669"/>
    <property type="project" value="TreeGrafter"/>
</dbReference>
<dbReference type="RefSeq" id="XP_024581193.1">
    <property type="nucleotide sequence ID" value="XM_024730968.1"/>
</dbReference>
<evidence type="ECO:0000256" key="2">
    <source>
        <dbReference type="ARBA" id="ARBA00022729"/>
    </source>
</evidence>
<dbReference type="SUPFAM" id="SSF52058">
    <property type="entry name" value="L domain-like"/>
    <property type="match status" value="1"/>
</dbReference>
<dbReference type="SMART" id="SM00013">
    <property type="entry name" value="LRRNT"/>
    <property type="match status" value="1"/>
</dbReference>
<evidence type="ECO:0000313" key="7">
    <source>
        <dbReference type="Proteomes" id="UP000054928"/>
    </source>
</evidence>
<evidence type="ECO:0000313" key="6">
    <source>
        <dbReference type="EMBL" id="CEG44824.1"/>
    </source>
</evidence>
<accession>A0A0P1ASF6</accession>
<protein>
    <submittedName>
        <fullName evidence="6">RxLR-like protein</fullName>
    </submittedName>
</protein>
<dbReference type="PANTHER" id="PTHR24369:SF210">
    <property type="entry name" value="CHAOPTIN-RELATED"/>
    <property type="match status" value="1"/>
</dbReference>
<dbReference type="PANTHER" id="PTHR24369">
    <property type="entry name" value="ANTIGEN BSP, PUTATIVE-RELATED"/>
    <property type="match status" value="1"/>
</dbReference>
<dbReference type="Gene3D" id="3.80.10.10">
    <property type="entry name" value="Ribonuclease Inhibitor"/>
    <property type="match status" value="1"/>
</dbReference>
<dbReference type="InterPro" id="IPR050541">
    <property type="entry name" value="LRR_TM_domain-containing"/>
</dbReference>
<feature type="domain" description="LRRNT" evidence="5">
    <location>
        <begin position="20"/>
        <end position="55"/>
    </location>
</feature>
<evidence type="ECO:0000256" key="4">
    <source>
        <dbReference type="SAM" id="SignalP"/>
    </source>
</evidence>
<evidence type="ECO:0000259" key="5">
    <source>
        <dbReference type="SMART" id="SM00013"/>
    </source>
</evidence>
<dbReference type="InterPro" id="IPR032675">
    <property type="entry name" value="LRR_dom_sf"/>
</dbReference>
<dbReference type="EMBL" id="CCYD01001336">
    <property type="protein sequence ID" value="CEG44824.1"/>
    <property type="molecule type" value="Genomic_DNA"/>
</dbReference>
<keyword evidence="1" id="KW-0433">Leucine-rich repeat</keyword>
<dbReference type="Pfam" id="PF01462">
    <property type="entry name" value="LRRNT"/>
    <property type="match status" value="1"/>
</dbReference>
<name>A0A0P1ASF6_PLAHL</name>
<feature type="signal peptide" evidence="4">
    <location>
        <begin position="1"/>
        <end position="20"/>
    </location>
</feature>
<reference evidence="7" key="1">
    <citation type="submission" date="2014-09" db="EMBL/GenBank/DDBJ databases">
        <authorList>
            <person name="Sharma Rahul"/>
            <person name="Thines Marco"/>
        </authorList>
    </citation>
    <scope>NUCLEOTIDE SEQUENCE [LARGE SCALE GENOMIC DNA]</scope>
</reference>
<dbReference type="OMA" id="PLEDPHF"/>
<evidence type="ECO:0000256" key="3">
    <source>
        <dbReference type="ARBA" id="ARBA00022737"/>
    </source>
</evidence>
<dbReference type="STRING" id="4781.A0A0P1ASF6"/>